<accession>A0A6G3QVW6</accession>
<keyword evidence="3" id="KW-0430">Lectin</keyword>
<dbReference type="SMART" id="SM00458">
    <property type="entry name" value="RICIN"/>
    <property type="match status" value="1"/>
</dbReference>
<proteinExistence type="predicted"/>
<dbReference type="SUPFAM" id="SSF50370">
    <property type="entry name" value="Ricin B-like lectins"/>
    <property type="match status" value="1"/>
</dbReference>
<feature type="region of interest" description="Disordered" evidence="1">
    <location>
        <begin position="178"/>
        <end position="256"/>
    </location>
</feature>
<feature type="compositionally biased region" description="Basic residues" evidence="1">
    <location>
        <begin position="243"/>
        <end position="256"/>
    </location>
</feature>
<evidence type="ECO:0000259" key="2">
    <source>
        <dbReference type="SMART" id="SM00458"/>
    </source>
</evidence>
<dbReference type="InterPro" id="IPR000772">
    <property type="entry name" value="Ricin_B_lectin"/>
</dbReference>
<feature type="non-terminal residue" evidence="3">
    <location>
        <position position="1"/>
    </location>
</feature>
<dbReference type="AlphaFoldDB" id="A0A6G3QVW6"/>
<organism evidence="3">
    <name type="scientific">Streptomyces sp. SID14436</name>
    <dbReference type="NCBI Taxonomy" id="2706070"/>
    <lineage>
        <taxon>Bacteria</taxon>
        <taxon>Bacillati</taxon>
        <taxon>Actinomycetota</taxon>
        <taxon>Actinomycetes</taxon>
        <taxon>Kitasatosporales</taxon>
        <taxon>Streptomycetaceae</taxon>
        <taxon>Streptomyces</taxon>
    </lineage>
</organism>
<feature type="domain" description="Ricin B lectin" evidence="2">
    <location>
        <begin position="36"/>
        <end position="163"/>
    </location>
</feature>
<feature type="compositionally biased region" description="Pro residues" evidence="1">
    <location>
        <begin position="182"/>
        <end position="191"/>
    </location>
</feature>
<dbReference type="EMBL" id="JAAGMD010000460">
    <property type="protein sequence ID" value="NEA87485.1"/>
    <property type="molecule type" value="Genomic_DNA"/>
</dbReference>
<feature type="compositionally biased region" description="Low complexity" evidence="1">
    <location>
        <begin position="205"/>
        <end position="223"/>
    </location>
</feature>
<evidence type="ECO:0000313" key="3">
    <source>
        <dbReference type="EMBL" id="NEA87485.1"/>
    </source>
</evidence>
<dbReference type="Gene3D" id="2.80.10.50">
    <property type="match status" value="1"/>
</dbReference>
<dbReference type="Pfam" id="PF00652">
    <property type="entry name" value="Ricin_B_lectin"/>
    <property type="match status" value="1"/>
</dbReference>
<gene>
    <name evidence="3" type="ORF">G3I53_15910</name>
</gene>
<protein>
    <submittedName>
        <fullName evidence="3">Ricin-type beta-trefoil lectin domain protein</fullName>
    </submittedName>
</protein>
<name>A0A6G3QVW6_9ACTN</name>
<feature type="region of interest" description="Disordered" evidence="1">
    <location>
        <begin position="1"/>
        <end position="31"/>
    </location>
</feature>
<reference evidence="3" key="1">
    <citation type="submission" date="2020-01" db="EMBL/GenBank/DDBJ databases">
        <title>Insect and environment-associated Actinomycetes.</title>
        <authorList>
            <person name="Currrie C."/>
            <person name="Chevrette M."/>
            <person name="Carlson C."/>
            <person name="Stubbendieck R."/>
            <person name="Wendt-Pienkowski E."/>
        </authorList>
    </citation>
    <scope>NUCLEOTIDE SEQUENCE</scope>
    <source>
        <strain evidence="3">SID14436</strain>
    </source>
</reference>
<dbReference type="InterPro" id="IPR035992">
    <property type="entry name" value="Ricin_B-like_lectins"/>
</dbReference>
<dbReference type="PROSITE" id="PS50231">
    <property type="entry name" value="RICIN_B_LECTIN"/>
    <property type="match status" value="1"/>
</dbReference>
<evidence type="ECO:0000256" key="1">
    <source>
        <dbReference type="SAM" id="MobiDB-lite"/>
    </source>
</evidence>
<dbReference type="RefSeq" id="WP_164438469.1">
    <property type="nucleotide sequence ID" value="NZ_JAAGMD010000460.1"/>
</dbReference>
<dbReference type="GO" id="GO:0030246">
    <property type="term" value="F:carbohydrate binding"/>
    <property type="evidence" value="ECO:0007669"/>
    <property type="project" value="UniProtKB-KW"/>
</dbReference>
<sequence>GRDAAARPSPTPGAGRDEGGPSWAGADGAASQGALRGRLHNSASGLCVAVVGGRAAEDAETELATCSSAAVQQWTYEGDGLLRNVARPDLCLDSRLGYAVRLTPCTDGDGARARAMRYDFTVRGALIPRSDQGLALAPAATDGSGALVLKNRTDDDPQRWALDSAAPDLRMKAVTWDTEAATPPPPAPEPAPATATPSSPPAPAPSATASRPSPSVPACPDGGTCTGDGRDGGYGHGYGDGRGHHHHDHGPDRRRR</sequence>
<comment type="caution">
    <text evidence="3">The sequence shown here is derived from an EMBL/GenBank/DDBJ whole genome shotgun (WGS) entry which is preliminary data.</text>
</comment>